<organism evidence="3">
    <name type="scientific">marine sediment metagenome</name>
    <dbReference type="NCBI Taxonomy" id="412755"/>
    <lineage>
        <taxon>unclassified sequences</taxon>
        <taxon>metagenomes</taxon>
        <taxon>ecological metagenomes</taxon>
    </lineage>
</organism>
<sequence length="127" mass="14727">VGNRRASDRRYKRRSKAKTATGHVAREETILGEIARQNDDDRDETFRETARRLAVKRGSNCDFGNDKWDAKLDKWDAKLTDQKNELIGFYIFCAPRGFDQTYFVPVAEFEAVAREVAKELARKKEEP</sequence>
<feature type="non-terminal residue" evidence="3">
    <location>
        <position position="1"/>
    </location>
</feature>
<reference evidence="3" key="1">
    <citation type="journal article" date="2014" name="Front. Microbiol.">
        <title>High frequency of phylogenetically diverse reductive dehalogenase-homologous genes in deep subseafloor sedimentary metagenomes.</title>
        <authorList>
            <person name="Kawai M."/>
            <person name="Futagami T."/>
            <person name="Toyoda A."/>
            <person name="Takaki Y."/>
            <person name="Nishi S."/>
            <person name="Hori S."/>
            <person name="Arai W."/>
            <person name="Tsubouchi T."/>
            <person name="Morono Y."/>
            <person name="Uchiyama I."/>
            <person name="Ito T."/>
            <person name="Fujiyama A."/>
            <person name="Inagaki F."/>
            <person name="Takami H."/>
        </authorList>
    </citation>
    <scope>NUCLEOTIDE SEQUENCE</scope>
    <source>
        <strain evidence="3">Expedition CK06-06</strain>
    </source>
</reference>
<gene>
    <name evidence="3" type="ORF">S01H1_35737</name>
</gene>
<accession>X0V4Y6</accession>
<feature type="region of interest" description="Disordered" evidence="2">
    <location>
        <begin position="1"/>
        <end position="23"/>
    </location>
</feature>
<dbReference type="EMBL" id="BARS01022344">
    <property type="protein sequence ID" value="GAG13249.1"/>
    <property type="molecule type" value="Genomic_DNA"/>
</dbReference>
<proteinExistence type="predicted"/>
<evidence type="ECO:0000313" key="3">
    <source>
        <dbReference type="EMBL" id="GAG13249.1"/>
    </source>
</evidence>
<protein>
    <submittedName>
        <fullName evidence="3">Uncharacterized protein</fullName>
    </submittedName>
</protein>
<feature type="coiled-coil region" evidence="1">
    <location>
        <begin position="65"/>
        <end position="126"/>
    </location>
</feature>
<evidence type="ECO:0000256" key="2">
    <source>
        <dbReference type="SAM" id="MobiDB-lite"/>
    </source>
</evidence>
<evidence type="ECO:0000256" key="1">
    <source>
        <dbReference type="SAM" id="Coils"/>
    </source>
</evidence>
<name>X0V4Y6_9ZZZZ</name>
<keyword evidence="1" id="KW-0175">Coiled coil</keyword>
<dbReference type="AlphaFoldDB" id="X0V4Y6"/>
<comment type="caution">
    <text evidence="3">The sequence shown here is derived from an EMBL/GenBank/DDBJ whole genome shotgun (WGS) entry which is preliminary data.</text>
</comment>